<evidence type="ECO:0000313" key="2">
    <source>
        <dbReference type="Proteomes" id="UP000053676"/>
    </source>
</evidence>
<dbReference type="SUPFAM" id="SSF50923">
    <property type="entry name" value="Hemopexin-like domain"/>
    <property type="match status" value="1"/>
</dbReference>
<reference evidence="2" key="1">
    <citation type="journal article" date="2014" name="Nat. Genet.">
        <title>Genome of the human hookworm Necator americanus.</title>
        <authorList>
            <person name="Tang Y.T."/>
            <person name="Gao X."/>
            <person name="Rosa B.A."/>
            <person name="Abubucker S."/>
            <person name="Hallsworth-Pepin K."/>
            <person name="Martin J."/>
            <person name="Tyagi R."/>
            <person name="Heizer E."/>
            <person name="Zhang X."/>
            <person name="Bhonagiri-Palsikar V."/>
            <person name="Minx P."/>
            <person name="Warren W.C."/>
            <person name="Wang Q."/>
            <person name="Zhan B."/>
            <person name="Hotez P.J."/>
            <person name="Sternberg P.W."/>
            <person name="Dougall A."/>
            <person name="Gaze S.T."/>
            <person name="Mulvenna J."/>
            <person name="Sotillo J."/>
            <person name="Ranganathan S."/>
            <person name="Rabelo E.M."/>
            <person name="Wilson R.K."/>
            <person name="Felgner P.L."/>
            <person name="Bethony J."/>
            <person name="Hawdon J.M."/>
            <person name="Gasser R.B."/>
            <person name="Loukas A."/>
            <person name="Mitreva M."/>
        </authorList>
    </citation>
    <scope>NUCLEOTIDE SEQUENCE [LARGE SCALE GENOMIC DNA]</scope>
</reference>
<protein>
    <submittedName>
        <fullName evidence="1">Uncharacterized protein</fullName>
    </submittedName>
</protein>
<dbReference type="Gene3D" id="2.110.10.10">
    <property type="entry name" value="Hemopexin-like domain"/>
    <property type="match status" value="1"/>
</dbReference>
<organism evidence="1 2">
    <name type="scientific">Necator americanus</name>
    <name type="common">Human hookworm</name>
    <dbReference type="NCBI Taxonomy" id="51031"/>
    <lineage>
        <taxon>Eukaryota</taxon>
        <taxon>Metazoa</taxon>
        <taxon>Ecdysozoa</taxon>
        <taxon>Nematoda</taxon>
        <taxon>Chromadorea</taxon>
        <taxon>Rhabditida</taxon>
        <taxon>Rhabditina</taxon>
        <taxon>Rhabditomorpha</taxon>
        <taxon>Strongyloidea</taxon>
        <taxon>Ancylostomatidae</taxon>
        <taxon>Bunostominae</taxon>
        <taxon>Necator</taxon>
    </lineage>
</organism>
<gene>
    <name evidence="1" type="ORF">NECAME_09315</name>
</gene>
<evidence type="ECO:0000313" key="1">
    <source>
        <dbReference type="EMBL" id="ETN80220.1"/>
    </source>
</evidence>
<dbReference type="EMBL" id="KI659160">
    <property type="protein sequence ID" value="ETN80220.1"/>
    <property type="molecule type" value="Genomic_DNA"/>
</dbReference>
<dbReference type="KEGG" id="nai:NECAME_09315"/>
<keyword evidence="2" id="KW-1185">Reference proteome</keyword>
<dbReference type="OMA" id="WEHGHAN"/>
<dbReference type="OrthoDB" id="5786323at2759"/>
<proteinExistence type="predicted"/>
<dbReference type="InterPro" id="IPR036375">
    <property type="entry name" value="Hemopexin-like_dom_sf"/>
</dbReference>
<name>W2TDT9_NECAM</name>
<sequence>MNVCESPKYSYLFYGDKVYSILDDRVVSSHKIADLFPSGPNSVNAAVFDEDNGIFVLIHERSVYGYKYMGTASMVLDSSYPKGLPDNVRGISKWEHGHANVYTKNLVFSYNSADKSVVGDGVPVPRFLRC</sequence>
<dbReference type="Proteomes" id="UP000053676">
    <property type="component" value="Unassembled WGS sequence"/>
</dbReference>
<dbReference type="AlphaFoldDB" id="W2TDT9"/>
<accession>W2TDT9</accession>